<evidence type="ECO:0000313" key="1">
    <source>
        <dbReference type="EMBL" id="VDN14075.1"/>
    </source>
</evidence>
<name>A0A3P7LA31_DIBLA</name>
<proteinExistence type="predicted"/>
<dbReference type="OrthoDB" id="5567124at2759"/>
<dbReference type="Gene3D" id="2.20.25.100">
    <property type="entry name" value="Zn-binding ribosomal proteins"/>
    <property type="match status" value="1"/>
</dbReference>
<organism evidence="1 2">
    <name type="scientific">Dibothriocephalus latus</name>
    <name type="common">Fish tapeworm</name>
    <name type="synonym">Diphyllobothrium latum</name>
    <dbReference type="NCBI Taxonomy" id="60516"/>
    <lineage>
        <taxon>Eukaryota</taxon>
        <taxon>Metazoa</taxon>
        <taxon>Spiralia</taxon>
        <taxon>Lophotrochozoa</taxon>
        <taxon>Platyhelminthes</taxon>
        <taxon>Cestoda</taxon>
        <taxon>Eucestoda</taxon>
        <taxon>Diphyllobothriidea</taxon>
        <taxon>Diphyllobothriidae</taxon>
        <taxon>Dibothriocephalus</taxon>
    </lineage>
</organism>
<dbReference type="EMBL" id="UYRU01058182">
    <property type="protein sequence ID" value="VDN14075.1"/>
    <property type="molecule type" value="Genomic_DNA"/>
</dbReference>
<dbReference type="Proteomes" id="UP000281553">
    <property type="component" value="Unassembled WGS sequence"/>
</dbReference>
<sequence>MAEEKRKCKLKRLVPSPNSYFMDVKCGVSPEIRPMIFRTRVTSSPHCSSTQLGAFAAAGYFAKATDNHHLSQIDPTR</sequence>
<dbReference type="AlphaFoldDB" id="A0A3P7LA31"/>
<evidence type="ECO:0000313" key="2">
    <source>
        <dbReference type="Proteomes" id="UP000281553"/>
    </source>
</evidence>
<gene>
    <name evidence="1" type="ORF">DILT_LOCUS9906</name>
</gene>
<keyword evidence="2" id="KW-1185">Reference proteome</keyword>
<dbReference type="InterPro" id="IPR023407">
    <property type="entry name" value="Ribosomal_eS27_Zn-bd_dom_sf"/>
</dbReference>
<accession>A0A3P7LA31</accession>
<reference evidence="1 2" key="1">
    <citation type="submission" date="2018-11" db="EMBL/GenBank/DDBJ databases">
        <authorList>
            <consortium name="Pathogen Informatics"/>
        </authorList>
    </citation>
    <scope>NUCLEOTIDE SEQUENCE [LARGE SCALE GENOMIC DNA]</scope>
</reference>
<protein>
    <submittedName>
        <fullName evidence="1">Uncharacterized protein</fullName>
    </submittedName>
</protein>